<dbReference type="PROSITE" id="PS50883">
    <property type="entry name" value="EAL"/>
    <property type="match status" value="1"/>
</dbReference>
<gene>
    <name evidence="3" type="ORF">GCWU0000282_000543</name>
</gene>
<organism evidence="3 4">
    <name type="scientific">Catonella morbi ATCC 51271</name>
    <dbReference type="NCBI Taxonomy" id="592026"/>
    <lineage>
        <taxon>Bacteria</taxon>
        <taxon>Bacillati</taxon>
        <taxon>Bacillota</taxon>
        <taxon>Clostridia</taxon>
        <taxon>Lachnospirales</taxon>
        <taxon>Lachnospiraceae</taxon>
        <taxon>Catonella</taxon>
    </lineage>
</organism>
<comment type="caution">
    <text evidence="3">The sequence shown here is derived from an EMBL/GenBank/DDBJ whole genome shotgun (WGS) entry which is preliminary data.</text>
</comment>
<dbReference type="InterPro" id="IPR029787">
    <property type="entry name" value="Nucleotide_cyclase"/>
</dbReference>
<dbReference type="SUPFAM" id="SSF141868">
    <property type="entry name" value="EAL domain-like"/>
    <property type="match status" value="1"/>
</dbReference>
<evidence type="ECO:0000256" key="1">
    <source>
        <dbReference type="SAM" id="Phobius"/>
    </source>
</evidence>
<keyword evidence="1" id="KW-1133">Transmembrane helix</keyword>
<dbReference type="CDD" id="cd01948">
    <property type="entry name" value="EAL"/>
    <property type="match status" value="1"/>
</dbReference>
<name>V2ZBA6_9FIRM</name>
<sequence length="653" mass="74401">MVNNYWFETAAFVLGLVLGYLLIFRDSITLPYSKIFKKLYICSLLASFAALMQVLIENHVYYNNITYVGFTTILNVLSMMFFYGHILCCTFFAFYEYSVLSIRINEKLTKILLYIPASIAITAITLNPFFHTIFYISPDSGYQRRPLLFLLYAIAFYYLIFIILIIRIYGQNARNDKRLAFSLLPFIPLVGTVIQFFYPQLAIESFFMALSLLLAYIIVESPSDYIDFVTGLQNRDALFTNFSVAMSMKKPIAILTVTIEKIKAWDKELGTEHTNSLILDVSAFLSHLLKNVGIYSIGRGQFALYISLENSWANIHMAEILADKINERFKSPFDISSTNKVSLLKRICIYDCPKNADNSNLLQEIMQAESTAVMPKDRPYITVNDIDITVADKEWLISSKILNLYEKNIIYLSFLPEYNTSSGIFDSIKTELTMHTSEIGYVTSRNFITVAEKYGLITGLYNYLLESLFKIVKDNDFMTLGIRSVEIIMPISILLKKNEVEKLVNLAAKYDIPPKLICFELSKNSMLDYDGIIVENMKAISNAGFRFILENYGNGYTNASALVEMPINAVTIDKVLTGSALNSKLAHNLMSCTVEFLKEFGLLVKADHLEVEEVKDYAQRIGCDYLQGYFFSNPLNANELTEFLRKEVSVNGI</sequence>
<evidence type="ECO:0000313" key="3">
    <source>
        <dbReference type="EMBL" id="ESL04195.1"/>
    </source>
</evidence>
<keyword evidence="1" id="KW-0472">Membrane</keyword>
<feature type="transmembrane region" description="Helical" evidence="1">
    <location>
        <begin position="76"/>
        <end position="99"/>
    </location>
</feature>
<dbReference type="eggNOG" id="COG5001">
    <property type="taxonomic scope" value="Bacteria"/>
</dbReference>
<proteinExistence type="predicted"/>
<dbReference type="InterPro" id="IPR035919">
    <property type="entry name" value="EAL_sf"/>
</dbReference>
<dbReference type="PANTHER" id="PTHR33121:SF79">
    <property type="entry name" value="CYCLIC DI-GMP PHOSPHODIESTERASE PDED-RELATED"/>
    <property type="match status" value="1"/>
</dbReference>
<dbReference type="InterPro" id="IPR001633">
    <property type="entry name" value="EAL_dom"/>
</dbReference>
<dbReference type="Gene3D" id="3.20.20.450">
    <property type="entry name" value="EAL domain"/>
    <property type="match status" value="1"/>
</dbReference>
<reference evidence="3 4" key="1">
    <citation type="submission" date="2013-06" db="EMBL/GenBank/DDBJ databases">
        <authorList>
            <person name="Weinstock G."/>
            <person name="Sodergren E."/>
            <person name="Clifton S."/>
            <person name="Fulton L."/>
            <person name="Fulton B."/>
            <person name="Courtney L."/>
            <person name="Fronick C."/>
            <person name="Harrison M."/>
            <person name="Strong C."/>
            <person name="Farmer C."/>
            <person name="Delahaunty K."/>
            <person name="Markovic C."/>
            <person name="Hall O."/>
            <person name="Minx P."/>
            <person name="Tomlinson C."/>
            <person name="Mitreva M."/>
            <person name="Nelson J."/>
            <person name="Hou S."/>
            <person name="Wollam A."/>
            <person name="Pepin K.H."/>
            <person name="Johnson M."/>
            <person name="Bhonagiri V."/>
            <person name="Nash W.E."/>
            <person name="Warren W."/>
            <person name="Chinwalla A."/>
            <person name="Mardis E.R."/>
            <person name="Wilson R.K."/>
        </authorList>
    </citation>
    <scope>NUCLEOTIDE SEQUENCE [LARGE SCALE GENOMIC DNA]</scope>
    <source>
        <strain evidence="3 4">ATCC 51271</strain>
    </source>
</reference>
<dbReference type="InterPro" id="IPR043128">
    <property type="entry name" value="Rev_trsase/Diguanyl_cyclase"/>
</dbReference>
<dbReference type="SUPFAM" id="SSF55073">
    <property type="entry name" value="Nucleotide cyclase"/>
    <property type="match status" value="1"/>
</dbReference>
<dbReference type="OrthoDB" id="9805474at2"/>
<dbReference type="Pfam" id="PF00563">
    <property type="entry name" value="EAL"/>
    <property type="match status" value="1"/>
</dbReference>
<dbReference type="AlphaFoldDB" id="V2ZBA6"/>
<feature type="transmembrane region" description="Helical" evidence="1">
    <location>
        <begin position="111"/>
        <end position="136"/>
    </location>
</feature>
<dbReference type="InterPro" id="IPR000160">
    <property type="entry name" value="GGDEF_dom"/>
</dbReference>
<dbReference type="RefSeq" id="WP_023353435.1">
    <property type="nucleotide sequence ID" value="NZ_KI535366.1"/>
</dbReference>
<dbReference type="GO" id="GO:0071111">
    <property type="term" value="F:cyclic-guanylate-specific phosphodiesterase activity"/>
    <property type="evidence" value="ECO:0007669"/>
    <property type="project" value="InterPro"/>
</dbReference>
<feature type="transmembrane region" description="Helical" evidence="1">
    <location>
        <begin position="35"/>
        <end position="56"/>
    </location>
</feature>
<evidence type="ECO:0000313" key="4">
    <source>
        <dbReference type="Proteomes" id="UP000018227"/>
    </source>
</evidence>
<dbReference type="HOGENOM" id="CLU_419618_0_0_9"/>
<dbReference type="STRING" id="592026.GCWU0000282_000543"/>
<feature type="transmembrane region" description="Helical" evidence="1">
    <location>
        <begin position="179"/>
        <end position="197"/>
    </location>
</feature>
<evidence type="ECO:0000259" key="2">
    <source>
        <dbReference type="PROSITE" id="PS50883"/>
    </source>
</evidence>
<accession>V2ZBA6</accession>
<dbReference type="PANTHER" id="PTHR33121">
    <property type="entry name" value="CYCLIC DI-GMP PHOSPHODIESTERASE PDEF"/>
    <property type="match status" value="1"/>
</dbReference>
<dbReference type="Proteomes" id="UP000018227">
    <property type="component" value="Unassembled WGS sequence"/>
</dbReference>
<feature type="domain" description="EAL" evidence="2">
    <location>
        <begin position="394"/>
        <end position="648"/>
    </location>
</feature>
<keyword evidence="1" id="KW-0812">Transmembrane</keyword>
<feature type="transmembrane region" description="Helical" evidence="1">
    <location>
        <begin position="148"/>
        <end position="167"/>
    </location>
</feature>
<protein>
    <submittedName>
        <fullName evidence="3">Cyclic diguanylate phosphodiesterase domain protein</fullName>
    </submittedName>
</protein>
<keyword evidence="4" id="KW-1185">Reference proteome</keyword>
<dbReference type="EMBL" id="ACIL03000005">
    <property type="protein sequence ID" value="ESL04195.1"/>
    <property type="molecule type" value="Genomic_DNA"/>
</dbReference>
<dbReference type="Gene3D" id="3.30.70.270">
    <property type="match status" value="1"/>
</dbReference>
<dbReference type="InterPro" id="IPR050706">
    <property type="entry name" value="Cyclic-di-GMP_PDE-like"/>
</dbReference>
<dbReference type="Pfam" id="PF00990">
    <property type="entry name" value="GGDEF"/>
    <property type="match status" value="1"/>
</dbReference>
<dbReference type="SMART" id="SM00052">
    <property type="entry name" value="EAL"/>
    <property type="match status" value="1"/>
</dbReference>
<feature type="transmembrane region" description="Helical" evidence="1">
    <location>
        <begin position="6"/>
        <end position="23"/>
    </location>
</feature>